<dbReference type="InterPro" id="IPR014776">
    <property type="entry name" value="4pyrrole_Mease_sub2"/>
</dbReference>
<accession>K2FVM7</accession>
<keyword evidence="3 6" id="KW-0489">Methyltransferase</keyword>
<dbReference type="InterPro" id="IPR008189">
    <property type="entry name" value="rRNA_ssu_MeTfrase_I"/>
</dbReference>
<dbReference type="CDD" id="cd11648">
    <property type="entry name" value="RsmI"/>
    <property type="match status" value="1"/>
</dbReference>
<dbReference type="PIRSF" id="PIRSF005917">
    <property type="entry name" value="MTase_YraL"/>
    <property type="match status" value="1"/>
</dbReference>
<evidence type="ECO:0000313" key="8">
    <source>
        <dbReference type="EMBL" id="EKE27008.1"/>
    </source>
</evidence>
<dbReference type="Pfam" id="PF00590">
    <property type="entry name" value="TP_methylase"/>
    <property type="match status" value="1"/>
</dbReference>
<dbReference type="AlphaFoldDB" id="K2FVM7"/>
<dbReference type="GO" id="GO:0005737">
    <property type="term" value="C:cytoplasm"/>
    <property type="evidence" value="ECO:0007669"/>
    <property type="project" value="UniProtKB-SubCell"/>
</dbReference>
<organism evidence="8">
    <name type="scientific">uncultured bacterium</name>
    <name type="common">gcode 4</name>
    <dbReference type="NCBI Taxonomy" id="1234023"/>
    <lineage>
        <taxon>Bacteria</taxon>
        <taxon>environmental samples</taxon>
    </lineage>
</organism>
<comment type="function">
    <text evidence="6">Catalyzes the 2'-O-methylation of the ribose of cytidine 1402 (C1402) in 16S rRNA.</text>
</comment>
<feature type="domain" description="Tetrapyrrole methylase" evidence="7">
    <location>
        <begin position="1"/>
        <end position="199"/>
    </location>
</feature>
<dbReference type="PANTHER" id="PTHR46111:SF1">
    <property type="entry name" value="RIBOSOMAL RNA SMALL SUBUNIT METHYLTRANSFERASE I"/>
    <property type="match status" value="1"/>
</dbReference>
<dbReference type="HAMAP" id="MF_01877">
    <property type="entry name" value="16SrRNA_methyltr_I"/>
    <property type="match status" value="1"/>
</dbReference>
<dbReference type="InterPro" id="IPR000878">
    <property type="entry name" value="4pyrrol_Mease"/>
</dbReference>
<dbReference type="GO" id="GO:0070677">
    <property type="term" value="F:rRNA (cytosine-2'-O-)-methyltransferase activity"/>
    <property type="evidence" value="ECO:0007669"/>
    <property type="project" value="UniProtKB-UniRule"/>
</dbReference>
<keyword evidence="4 6" id="KW-0808">Transferase</keyword>
<gene>
    <name evidence="6" type="primary">rsmI</name>
    <name evidence="8" type="ORF">ACD_4C00087G0004</name>
</gene>
<keyword evidence="5 6" id="KW-0949">S-adenosyl-L-methionine</keyword>
<comment type="subcellular location">
    <subcellularLocation>
        <location evidence="6">Cytoplasm</location>
    </subcellularLocation>
</comment>
<dbReference type="InterPro" id="IPR014777">
    <property type="entry name" value="4pyrrole_Mease_sub1"/>
</dbReference>
<protein>
    <recommendedName>
        <fullName evidence="6">Ribosomal RNA small subunit methyltransferase I</fullName>
        <ecNumber evidence="6">2.1.1.198</ecNumber>
    </recommendedName>
    <alternativeName>
        <fullName evidence="6">16S rRNA 2'-O-ribose C1402 methyltransferase</fullName>
    </alternativeName>
    <alternativeName>
        <fullName evidence="6">rRNA (cytidine-2'-O-)-methyltransferase RsmI</fullName>
    </alternativeName>
</protein>
<dbReference type="EC" id="2.1.1.198" evidence="6"/>
<dbReference type="PANTHER" id="PTHR46111">
    <property type="entry name" value="RIBOSOMAL RNA SMALL SUBUNIT METHYLTRANSFERASE I"/>
    <property type="match status" value="1"/>
</dbReference>
<dbReference type="EMBL" id="AMFJ01000603">
    <property type="protein sequence ID" value="EKE27008.1"/>
    <property type="molecule type" value="Genomic_DNA"/>
</dbReference>
<comment type="similarity">
    <text evidence="6">Belongs to the methyltransferase superfamily. RsmI family.</text>
</comment>
<dbReference type="SUPFAM" id="SSF53790">
    <property type="entry name" value="Tetrapyrrole methylase"/>
    <property type="match status" value="1"/>
</dbReference>
<comment type="catalytic activity">
    <reaction evidence="6">
        <text>cytidine(1402) in 16S rRNA + S-adenosyl-L-methionine = 2'-O-methylcytidine(1402) in 16S rRNA + S-adenosyl-L-homocysteine + H(+)</text>
        <dbReference type="Rhea" id="RHEA:42924"/>
        <dbReference type="Rhea" id="RHEA-COMP:10285"/>
        <dbReference type="Rhea" id="RHEA-COMP:10286"/>
        <dbReference type="ChEBI" id="CHEBI:15378"/>
        <dbReference type="ChEBI" id="CHEBI:57856"/>
        <dbReference type="ChEBI" id="CHEBI:59789"/>
        <dbReference type="ChEBI" id="CHEBI:74495"/>
        <dbReference type="ChEBI" id="CHEBI:82748"/>
        <dbReference type="EC" id="2.1.1.198"/>
    </reaction>
</comment>
<keyword evidence="2 6" id="KW-0698">rRNA processing</keyword>
<name>K2FVM7_9BACT</name>
<sequence>MLYIVSTPIWNLEDITFRAVRILKEVDFIACEDTRTSWVLLKHYDIKNNLISFHSYSDERKLGKIIDLLKEWKNIALISDAWTPWISDPAYNLVKKALEENIDISPIPWASALLSALVVSWLHTHDFRFIGFLPIKKWRQTLLISLQSKDYTVIIYESVHRLLKTLDDLEKYFWMEHKILIGREITKKFEEFKRWTVAECKEYFKKQNLKWEFVIIF</sequence>
<keyword evidence="1 6" id="KW-0963">Cytoplasm</keyword>
<evidence type="ECO:0000259" key="7">
    <source>
        <dbReference type="Pfam" id="PF00590"/>
    </source>
</evidence>
<evidence type="ECO:0000256" key="4">
    <source>
        <dbReference type="ARBA" id="ARBA00022679"/>
    </source>
</evidence>
<dbReference type="Gene3D" id="3.30.950.10">
    <property type="entry name" value="Methyltransferase, Cobalt-precorrin-4 Transmethylase, Domain 2"/>
    <property type="match status" value="1"/>
</dbReference>
<reference evidence="8" key="1">
    <citation type="journal article" date="2012" name="Science">
        <title>Fermentation, hydrogen, and sulfur metabolism in multiple uncultivated bacterial phyla.</title>
        <authorList>
            <person name="Wrighton K.C."/>
            <person name="Thomas B.C."/>
            <person name="Sharon I."/>
            <person name="Miller C.S."/>
            <person name="Castelle C.J."/>
            <person name="VerBerkmoes N.C."/>
            <person name="Wilkins M.J."/>
            <person name="Hettich R.L."/>
            <person name="Lipton M.S."/>
            <person name="Williams K.H."/>
            <person name="Long P.E."/>
            <person name="Banfield J.F."/>
        </authorList>
    </citation>
    <scope>NUCLEOTIDE SEQUENCE [LARGE SCALE GENOMIC DNA]</scope>
</reference>
<evidence type="ECO:0000256" key="3">
    <source>
        <dbReference type="ARBA" id="ARBA00022603"/>
    </source>
</evidence>
<evidence type="ECO:0000256" key="2">
    <source>
        <dbReference type="ARBA" id="ARBA00022552"/>
    </source>
</evidence>
<dbReference type="InterPro" id="IPR035996">
    <property type="entry name" value="4pyrrol_Methylase_sf"/>
</dbReference>
<dbReference type="Gene3D" id="3.40.1010.10">
    <property type="entry name" value="Cobalt-precorrin-4 Transmethylase, Domain 1"/>
    <property type="match status" value="1"/>
</dbReference>
<evidence type="ECO:0000256" key="5">
    <source>
        <dbReference type="ARBA" id="ARBA00022691"/>
    </source>
</evidence>
<comment type="caution">
    <text evidence="8">The sequence shown here is derived from an EMBL/GenBank/DDBJ whole genome shotgun (WGS) entry which is preliminary data.</text>
</comment>
<evidence type="ECO:0000256" key="6">
    <source>
        <dbReference type="HAMAP-Rule" id="MF_01877"/>
    </source>
</evidence>
<evidence type="ECO:0000256" key="1">
    <source>
        <dbReference type="ARBA" id="ARBA00022490"/>
    </source>
</evidence>
<dbReference type="NCBIfam" id="TIGR00096">
    <property type="entry name" value="16S rRNA (cytidine(1402)-2'-O)-methyltransferase"/>
    <property type="match status" value="1"/>
</dbReference>
<proteinExistence type="inferred from homology"/>